<organism evidence="2 3">
    <name type="scientific">Clostridium frigidicarnis</name>
    <dbReference type="NCBI Taxonomy" id="84698"/>
    <lineage>
        <taxon>Bacteria</taxon>
        <taxon>Bacillati</taxon>
        <taxon>Bacillota</taxon>
        <taxon>Clostridia</taxon>
        <taxon>Eubacteriales</taxon>
        <taxon>Clostridiaceae</taxon>
        <taxon>Clostridium</taxon>
    </lineage>
</organism>
<dbReference type="InterPro" id="IPR013216">
    <property type="entry name" value="Methyltransf_11"/>
</dbReference>
<dbReference type="Proteomes" id="UP000198619">
    <property type="component" value="Unassembled WGS sequence"/>
</dbReference>
<evidence type="ECO:0000313" key="3">
    <source>
        <dbReference type="Proteomes" id="UP000198619"/>
    </source>
</evidence>
<keyword evidence="2" id="KW-0489">Methyltransferase</keyword>
<accession>A0A1I1B703</accession>
<proteinExistence type="predicted"/>
<evidence type="ECO:0000259" key="1">
    <source>
        <dbReference type="Pfam" id="PF08241"/>
    </source>
</evidence>
<dbReference type="Gene3D" id="3.40.50.150">
    <property type="entry name" value="Vaccinia Virus protein VP39"/>
    <property type="match status" value="1"/>
</dbReference>
<name>A0A1I1B703_9CLOT</name>
<dbReference type="STRING" id="84698.SAMN04488528_10665"/>
<dbReference type="GO" id="GO:0008757">
    <property type="term" value="F:S-adenosylmethionine-dependent methyltransferase activity"/>
    <property type="evidence" value="ECO:0007669"/>
    <property type="project" value="InterPro"/>
</dbReference>
<dbReference type="Pfam" id="PF08241">
    <property type="entry name" value="Methyltransf_11"/>
    <property type="match status" value="1"/>
</dbReference>
<dbReference type="PANTHER" id="PTHR43591">
    <property type="entry name" value="METHYLTRANSFERASE"/>
    <property type="match status" value="1"/>
</dbReference>
<dbReference type="OrthoDB" id="2005133at2"/>
<dbReference type="GO" id="GO:0032259">
    <property type="term" value="P:methylation"/>
    <property type="evidence" value="ECO:0007669"/>
    <property type="project" value="UniProtKB-KW"/>
</dbReference>
<protein>
    <submittedName>
        <fullName evidence="2">Methyltransferase domain-containing protein</fullName>
    </submittedName>
</protein>
<dbReference type="RefSeq" id="WP_090043225.1">
    <property type="nucleotide sequence ID" value="NZ_FOKI01000066.1"/>
</dbReference>
<dbReference type="InterPro" id="IPR029063">
    <property type="entry name" value="SAM-dependent_MTases_sf"/>
</dbReference>
<keyword evidence="2" id="KW-0808">Transferase</keyword>
<feature type="domain" description="Methyltransferase type 11" evidence="1">
    <location>
        <begin position="40"/>
        <end position="141"/>
    </location>
</feature>
<reference evidence="2 3" key="1">
    <citation type="submission" date="2016-10" db="EMBL/GenBank/DDBJ databases">
        <authorList>
            <person name="de Groot N.N."/>
        </authorList>
    </citation>
    <scope>NUCLEOTIDE SEQUENCE [LARGE SCALE GENOMIC DNA]</scope>
    <source>
        <strain evidence="2 3">DSM 12271</strain>
    </source>
</reference>
<dbReference type="PANTHER" id="PTHR43591:SF24">
    <property type="entry name" value="2-METHOXY-6-POLYPRENYL-1,4-BENZOQUINOL METHYLASE, MITOCHONDRIAL"/>
    <property type="match status" value="1"/>
</dbReference>
<sequence>MIEKGHSEDYFNEDRNFWWNRDYFELLTKRWGLSKYSSLLDVGSGLCHWSKLFSNYLKQPVEIVALDYDPKWAKGNSELEEYFYRRNATIKFMQGDAENLPFEDNTFDIVTCQTVLIHLKNPLKALSEMKRVLKKGGILICAEMNNIAGALAKSTITDDEAIEETLDRLKYYLMYEKGKRILGEGDNSIGDLLPGYFAETGLESIKVYLSDKASPIFPPYDTEEEKTFLDTFNEWLENDEGEFDYQQALRYFKTVSEKKEDLEFFHKQWQKRKEEARMQNEQIRKKQFSTGGAYVMYVISGIKGEE</sequence>
<keyword evidence="3" id="KW-1185">Reference proteome</keyword>
<dbReference type="SUPFAM" id="SSF53335">
    <property type="entry name" value="S-adenosyl-L-methionine-dependent methyltransferases"/>
    <property type="match status" value="1"/>
</dbReference>
<evidence type="ECO:0000313" key="2">
    <source>
        <dbReference type="EMBL" id="SFB45446.1"/>
    </source>
</evidence>
<dbReference type="EMBL" id="FOKI01000066">
    <property type="protein sequence ID" value="SFB45446.1"/>
    <property type="molecule type" value="Genomic_DNA"/>
</dbReference>
<dbReference type="CDD" id="cd02440">
    <property type="entry name" value="AdoMet_MTases"/>
    <property type="match status" value="1"/>
</dbReference>
<dbReference type="AlphaFoldDB" id="A0A1I1B703"/>
<gene>
    <name evidence="2" type="ORF">SAMN04488528_10665</name>
</gene>